<dbReference type="InterPro" id="IPR039537">
    <property type="entry name" value="Retrotran_Ty1/copia-like"/>
</dbReference>
<dbReference type="GO" id="GO:0015074">
    <property type="term" value="P:DNA integration"/>
    <property type="evidence" value="ECO:0007669"/>
    <property type="project" value="UniProtKB-KW"/>
</dbReference>
<protein>
    <recommendedName>
        <fullName evidence="15">Integrase catalytic domain-containing protein</fullName>
    </recommendedName>
</protein>
<evidence type="ECO:0000259" key="15">
    <source>
        <dbReference type="PROSITE" id="PS50994"/>
    </source>
</evidence>
<accession>A0A0L6VMA7</accession>
<dbReference type="GO" id="GO:0003887">
    <property type="term" value="F:DNA-directed DNA polymerase activity"/>
    <property type="evidence" value="ECO:0007669"/>
    <property type="project" value="UniProtKB-KW"/>
</dbReference>
<dbReference type="GO" id="GO:0003723">
    <property type="term" value="F:RNA binding"/>
    <property type="evidence" value="ECO:0007669"/>
    <property type="project" value="UniProtKB-KW"/>
</dbReference>
<keyword evidence="7" id="KW-0460">Magnesium</keyword>
<organism evidence="16 17">
    <name type="scientific">Puccinia sorghi</name>
    <dbReference type="NCBI Taxonomy" id="27349"/>
    <lineage>
        <taxon>Eukaryota</taxon>
        <taxon>Fungi</taxon>
        <taxon>Dikarya</taxon>
        <taxon>Basidiomycota</taxon>
        <taxon>Pucciniomycotina</taxon>
        <taxon>Pucciniomycetes</taxon>
        <taxon>Pucciniales</taxon>
        <taxon>Pucciniaceae</taxon>
        <taxon>Puccinia</taxon>
    </lineage>
</organism>
<dbReference type="GO" id="GO:0005634">
    <property type="term" value="C:nucleus"/>
    <property type="evidence" value="ECO:0007669"/>
    <property type="project" value="UniProtKB-ARBA"/>
</dbReference>
<keyword evidence="10" id="KW-0695">RNA-directed DNA polymerase</keyword>
<comment type="catalytic activity">
    <reaction evidence="13">
        <text>DNA(n) + a 2'-deoxyribonucleoside 5'-triphosphate = DNA(n+1) + diphosphate</text>
        <dbReference type="Rhea" id="RHEA:22508"/>
        <dbReference type="Rhea" id="RHEA-COMP:17339"/>
        <dbReference type="Rhea" id="RHEA-COMP:17340"/>
        <dbReference type="ChEBI" id="CHEBI:33019"/>
        <dbReference type="ChEBI" id="CHEBI:61560"/>
        <dbReference type="ChEBI" id="CHEBI:173112"/>
        <dbReference type="EC" id="2.7.7.49"/>
    </reaction>
</comment>
<comment type="caution">
    <text evidence="16">The sequence shown here is derived from an EMBL/GenBank/DDBJ whole genome shotgun (WGS) entry which is preliminary data.</text>
</comment>
<gene>
    <name evidence="16" type="ORF">VP01_1367g8</name>
</gene>
<dbReference type="PROSITE" id="PS50994">
    <property type="entry name" value="INTEGRASE"/>
    <property type="match status" value="1"/>
</dbReference>
<comment type="catalytic activity">
    <reaction evidence="14">
        <text>DNA(n) + a 2'-deoxyribonucleoside 5'-triphosphate = DNA(n+1) + diphosphate</text>
        <dbReference type="Rhea" id="RHEA:22508"/>
        <dbReference type="Rhea" id="RHEA-COMP:17339"/>
        <dbReference type="Rhea" id="RHEA-COMP:17340"/>
        <dbReference type="ChEBI" id="CHEBI:33019"/>
        <dbReference type="ChEBI" id="CHEBI:61560"/>
        <dbReference type="ChEBI" id="CHEBI:173112"/>
        <dbReference type="EC" id="2.7.7.7"/>
    </reaction>
</comment>
<evidence type="ECO:0000313" key="16">
    <source>
        <dbReference type="EMBL" id="KNZ61722.1"/>
    </source>
</evidence>
<dbReference type="PANTHER" id="PTHR42648">
    <property type="entry name" value="TRANSPOSASE, PUTATIVE-RELATED"/>
    <property type="match status" value="1"/>
</dbReference>
<reference evidence="16 17" key="1">
    <citation type="submission" date="2015-08" db="EMBL/GenBank/DDBJ databases">
        <title>Next Generation Sequencing and Analysis of the Genome of Puccinia sorghi L Schw, the Causal Agent of Maize Common Rust.</title>
        <authorList>
            <person name="Rochi L."/>
            <person name="Burguener G."/>
            <person name="Darino M."/>
            <person name="Turjanski A."/>
            <person name="Kreff E."/>
            <person name="Dieguez M.J."/>
            <person name="Sacco F."/>
        </authorList>
    </citation>
    <scope>NUCLEOTIDE SEQUENCE [LARGE SCALE GENOMIC DNA]</scope>
    <source>
        <strain evidence="16 17">RO10H11247</strain>
    </source>
</reference>
<dbReference type="GO" id="GO:0046872">
    <property type="term" value="F:metal ion binding"/>
    <property type="evidence" value="ECO:0007669"/>
    <property type="project" value="UniProtKB-KW"/>
</dbReference>
<proteinExistence type="predicted"/>
<evidence type="ECO:0000256" key="3">
    <source>
        <dbReference type="ARBA" id="ARBA00022722"/>
    </source>
</evidence>
<dbReference type="InterPro" id="IPR036397">
    <property type="entry name" value="RNaseH_sf"/>
</dbReference>
<dbReference type="InterPro" id="IPR012337">
    <property type="entry name" value="RNaseH-like_sf"/>
</dbReference>
<dbReference type="EMBL" id="LAVV01004087">
    <property type="protein sequence ID" value="KNZ61722.1"/>
    <property type="molecule type" value="Genomic_DNA"/>
</dbReference>
<keyword evidence="4" id="KW-0479">Metal-binding</keyword>
<evidence type="ECO:0000256" key="1">
    <source>
        <dbReference type="ARBA" id="ARBA00022578"/>
    </source>
</evidence>
<dbReference type="PANTHER" id="PTHR42648:SF11">
    <property type="entry name" value="TRANSPOSON TY4-P GAG-POL POLYPROTEIN"/>
    <property type="match status" value="1"/>
</dbReference>
<dbReference type="GO" id="GO:0016787">
    <property type="term" value="F:hydrolase activity"/>
    <property type="evidence" value="ECO:0007669"/>
    <property type="project" value="UniProtKB-KW"/>
</dbReference>
<evidence type="ECO:0000256" key="11">
    <source>
        <dbReference type="ARBA" id="ARBA00022932"/>
    </source>
</evidence>
<keyword evidence="3" id="KW-0540">Nuclease</keyword>
<evidence type="ECO:0000256" key="8">
    <source>
        <dbReference type="ARBA" id="ARBA00022884"/>
    </source>
</evidence>
<keyword evidence="11" id="KW-0808">Transferase</keyword>
<keyword evidence="1" id="KW-0815">Transposition</keyword>
<evidence type="ECO:0000313" key="17">
    <source>
        <dbReference type="Proteomes" id="UP000037035"/>
    </source>
</evidence>
<evidence type="ECO:0000256" key="7">
    <source>
        <dbReference type="ARBA" id="ARBA00022842"/>
    </source>
</evidence>
<sequence length="175" mass="19716">MNSFSITNSFGTKITGKYIENLPNIKFLNNNFQSYLSQSELLHKSLGHASYHRLRQRLGLQIKDFKTCEACAVAKVTKKSFHTRHSRASKPFEEIHLDLVGPIFPSSREGHRYFLTVVNSCTSYCSAIPVRSKNEVSDTIAQVISLEAKRLGYFPTVIHSDCGSKFINSIDGILQ</sequence>
<name>A0A0L6VMA7_9BASI</name>
<evidence type="ECO:0000256" key="4">
    <source>
        <dbReference type="ARBA" id="ARBA00022723"/>
    </source>
</evidence>
<evidence type="ECO:0000256" key="10">
    <source>
        <dbReference type="ARBA" id="ARBA00022918"/>
    </source>
</evidence>
<keyword evidence="5" id="KW-0255">Endonuclease</keyword>
<dbReference type="AlphaFoldDB" id="A0A0L6VMA7"/>
<dbReference type="GO" id="GO:0032196">
    <property type="term" value="P:transposition"/>
    <property type="evidence" value="ECO:0007669"/>
    <property type="project" value="UniProtKB-KW"/>
</dbReference>
<dbReference type="Proteomes" id="UP000037035">
    <property type="component" value="Unassembled WGS sequence"/>
</dbReference>
<feature type="domain" description="Integrase catalytic" evidence="15">
    <location>
        <begin position="87"/>
        <end position="175"/>
    </location>
</feature>
<keyword evidence="9" id="KW-0229">DNA integration</keyword>
<evidence type="ECO:0000256" key="6">
    <source>
        <dbReference type="ARBA" id="ARBA00022801"/>
    </source>
</evidence>
<dbReference type="SUPFAM" id="SSF53098">
    <property type="entry name" value="Ribonuclease H-like"/>
    <property type="match status" value="1"/>
</dbReference>
<evidence type="ECO:0000256" key="2">
    <source>
        <dbReference type="ARBA" id="ARBA00022695"/>
    </source>
</evidence>
<keyword evidence="6" id="KW-0378">Hydrolase</keyword>
<keyword evidence="17" id="KW-1185">Reference proteome</keyword>
<evidence type="ECO:0000256" key="5">
    <source>
        <dbReference type="ARBA" id="ARBA00022759"/>
    </source>
</evidence>
<dbReference type="GO" id="GO:0006310">
    <property type="term" value="P:DNA recombination"/>
    <property type="evidence" value="ECO:0007669"/>
    <property type="project" value="UniProtKB-KW"/>
</dbReference>
<keyword evidence="2" id="KW-0548">Nucleotidyltransferase</keyword>
<evidence type="ECO:0000256" key="14">
    <source>
        <dbReference type="ARBA" id="ARBA00049244"/>
    </source>
</evidence>
<evidence type="ECO:0000256" key="13">
    <source>
        <dbReference type="ARBA" id="ARBA00048173"/>
    </source>
</evidence>
<evidence type="ECO:0000256" key="12">
    <source>
        <dbReference type="ARBA" id="ARBA00023172"/>
    </source>
</evidence>
<dbReference type="OrthoDB" id="7691805at2759"/>
<evidence type="ECO:0000256" key="9">
    <source>
        <dbReference type="ARBA" id="ARBA00022908"/>
    </source>
</evidence>
<dbReference type="Gene3D" id="3.30.420.10">
    <property type="entry name" value="Ribonuclease H-like superfamily/Ribonuclease H"/>
    <property type="match status" value="1"/>
</dbReference>
<dbReference type="GO" id="GO:0004519">
    <property type="term" value="F:endonuclease activity"/>
    <property type="evidence" value="ECO:0007669"/>
    <property type="project" value="UniProtKB-KW"/>
</dbReference>
<dbReference type="GO" id="GO:0003964">
    <property type="term" value="F:RNA-directed DNA polymerase activity"/>
    <property type="evidence" value="ECO:0007669"/>
    <property type="project" value="UniProtKB-KW"/>
</dbReference>
<keyword evidence="12" id="KW-0233">DNA recombination</keyword>
<dbReference type="VEuPathDB" id="FungiDB:VP01_1367g8"/>
<keyword evidence="11" id="KW-0239">DNA-directed DNA polymerase</keyword>
<dbReference type="InterPro" id="IPR001584">
    <property type="entry name" value="Integrase_cat-core"/>
</dbReference>
<keyword evidence="8" id="KW-0694">RNA-binding</keyword>